<name>A0A9W8HBC1_9FUNG</name>
<dbReference type="Gene3D" id="3.40.50.1820">
    <property type="entry name" value="alpha/beta hydrolase"/>
    <property type="match status" value="1"/>
</dbReference>
<feature type="domain" description="AB hydrolase-1" evidence="1">
    <location>
        <begin position="146"/>
        <end position="252"/>
    </location>
</feature>
<dbReference type="Pfam" id="PF00561">
    <property type="entry name" value="Abhydrolase_1"/>
    <property type="match status" value="1"/>
</dbReference>
<evidence type="ECO:0000313" key="2">
    <source>
        <dbReference type="EMBL" id="KAJ2781883.1"/>
    </source>
</evidence>
<reference evidence="2" key="1">
    <citation type="submission" date="2022-07" db="EMBL/GenBank/DDBJ databases">
        <title>Phylogenomic reconstructions and comparative analyses of Kickxellomycotina fungi.</title>
        <authorList>
            <person name="Reynolds N.K."/>
            <person name="Stajich J.E."/>
            <person name="Barry K."/>
            <person name="Grigoriev I.V."/>
            <person name="Crous P."/>
            <person name="Smith M.E."/>
        </authorList>
    </citation>
    <scope>NUCLEOTIDE SEQUENCE</scope>
    <source>
        <strain evidence="2">NBRC 105414</strain>
    </source>
</reference>
<evidence type="ECO:0000259" key="1">
    <source>
        <dbReference type="Pfam" id="PF00561"/>
    </source>
</evidence>
<dbReference type="SUPFAM" id="SSF53474">
    <property type="entry name" value="alpha/beta-Hydrolases"/>
    <property type="match status" value="1"/>
</dbReference>
<dbReference type="InterPro" id="IPR029058">
    <property type="entry name" value="AB_hydrolase_fold"/>
</dbReference>
<sequence length="385" mass="42010">MGGLARWRDHVDKLLRFNHMTMTLGAEPFRAGAEPGGAGLRRGRQGASATATLQYAFDSTQHFPEPFLTAAPRFNSSFEPSLRHLPCVLFLHGSDPGGFDVARWFAGGLAHVHRLRNPLMPGRFGSYSVYNVQDPQFAVPMPPLGVLSVSRPGYLESSPPPHAPTFQAQAATVARLVESLRIPSVHVVAHSTAAPIALEMAALAGFRRRVRSIALVSPRLAPPRPLQRAAERARMLVPEWARTRAAYNALARPADDAYFVRAVAEICGAASADEIADDPAMARLYEGIGVFFSHWGARRPGALADWRMWGRLDRRAWGLVRAPILCLTASPADEEAARAALVTTRAAPEFGRLSGAGRMLFPLASTSRLCLGFVYRHHHEHCARP</sequence>
<comment type="caution">
    <text evidence="2">The sequence shown here is derived from an EMBL/GenBank/DDBJ whole genome shotgun (WGS) entry which is preliminary data.</text>
</comment>
<proteinExistence type="predicted"/>
<dbReference type="AlphaFoldDB" id="A0A9W8HBC1"/>
<accession>A0A9W8HBC1</accession>
<protein>
    <recommendedName>
        <fullName evidence="1">AB hydrolase-1 domain-containing protein</fullName>
    </recommendedName>
</protein>
<dbReference type="Proteomes" id="UP001140217">
    <property type="component" value="Unassembled WGS sequence"/>
</dbReference>
<keyword evidence="3" id="KW-1185">Reference proteome</keyword>
<dbReference type="EMBL" id="JANBUL010000089">
    <property type="protein sequence ID" value="KAJ2781883.1"/>
    <property type="molecule type" value="Genomic_DNA"/>
</dbReference>
<organism evidence="2 3">
    <name type="scientific">Coemansia javaensis</name>
    <dbReference type="NCBI Taxonomy" id="2761396"/>
    <lineage>
        <taxon>Eukaryota</taxon>
        <taxon>Fungi</taxon>
        <taxon>Fungi incertae sedis</taxon>
        <taxon>Zoopagomycota</taxon>
        <taxon>Kickxellomycotina</taxon>
        <taxon>Kickxellomycetes</taxon>
        <taxon>Kickxellales</taxon>
        <taxon>Kickxellaceae</taxon>
        <taxon>Coemansia</taxon>
    </lineage>
</organism>
<evidence type="ECO:0000313" key="3">
    <source>
        <dbReference type="Proteomes" id="UP001140217"/>
    </source>
</evidence>
<dbReference type="OrthoDB" id="5560007at2759"/>
<gene>
    <name evidence="2" type="ORF">H4R18_002589</name>
</gene>
<dbReference type="InterPro" id="IPR000073">
    <property type="entry name" value="AB_hydrolase_1"/>
</dbReference>